<reference evidence="1" key="2">
    <citation type="submission" date="2025-09" db="UniProtKB">
        <authorList>
            <consortium name="EnsemblPlants"/>
        </authorList>
    </citation>
    <scope>IDENTIFICATION</scope>
</reference>
<name>A0ACD5Y7H4_AVESA</name>
<evidence type="ECO:0000313" key="1">
    <source>
        <dbReference type="EnsemblPlants" id="AVESA.00010b.r2.5DG0955020.1.CDS"/>
    </source>
</evidence>
<accession>A0ACD5Y7H4</accession>
<keyword evidence="2" id="KW-1185">Reference proteome</keyword>
<sequence>MKNLIVGGSLSWNSTDLKIRIVELDRKSIKLQIQDTAGQERFRTITLDDYIDADGILLVYDVNHEPSFNNIRMHKKNIELHGPDANMILVGNKADTDESKRAVTTSRGQALADKYGIKFFETSAKMNLNVDQTFFSLIREIIPRLVAKPNGIPKNPAPLTKRWYRSLLAFARDLFLKKKEG</sequence>
<dbReference type="Proteomes" id="UP001732700">
    <property type="component" value="Chromosome 5D"/>
</dbReference>
<reference evidence="1" key="1">
    <citation type="submission" date="2021-05" db="EMBL/GenBank/DDBJ databases">
        <authorList>
            <person name="Scholz U."/>
            <person name="Mascher M."/>
            <person name="Fiebig A."/>
        </authorList>
    </citation>
    <scope>NUCLEOTIDE SEQUENCE [LARGE SCALE GENOMIC DNA]</scope>
</reference>
<organism evidence="1 2">
    <name type="scientific">Avena sativa</name>
    <name type="common">Oat</name>
    <dbReference type="NCBI Taxonomy" id="4498"/>
    <lineage>
        <taxon>Eukaryota</taxon>
        <taxon>Viridiplantae</taxon>
        <taxon>Streptophyta</taxon>
        <taxon>Embryophyta</taxon>
        <taxon>Tracheophyta</taxon>
        <taxon>Spermatophyta</taxon>
        <taxon>Magnoliopsida</taxon>
        <taxon>Liliopsida</taxon>
        <taxon>Poales</taxon>
        <taxon>Poaceae</taxon>
        <taxon>BOP clade</taxon>
        <taxon>Pooideae</taxon>
        <taxon>Poodae</taxon>
        <taxon>Poeae</taxon>
        <taxon>Poeae Chloroplast Group 1 (Aveneae type)</taxon>
        <taxon>Aveninae</taxon>
        <taxon>Avena</taxon>
    </lineage>
</organism>
<dbReference type="EnsemblPlants" id="AVESA.00010b.r2.5DG0955020.1">
    <property type="protein sequence ID" value="AVESA.00010b.r2.5DG0955020.1.CDS"/>
    <property type="gene ID" value="AVESA.00010b.r2.5DG0955020"/>
</dbReference>
<proteinExistence type="predicted"/>
<evidence type="ECO:0000313" key="2">
    <source>
        <dbReference type="Proteomes" id="UP001732700"/>
    </source>
</evidence>
<protein>
    <submittedName>
        <fullName evidence="1">Uncharacterized protein</fullName>
    </submittedName>
</protein>